<comment type="caution">
    <text evidence="1">The sequence shown here is derived from an EMBL/GenBank/DDBJ whole genome shotgun (WGS) entry which is preliminary data.</text>
</comment>
<gene>
    <name evidence="1" type="ORF">JCM19239_2360</name>
</gene>
<evidence type="ECO:0000313" key="1">
    <source>
        <dbReference type="EMBL" id="GAL26029.1"/>
    </source>
</evidence>
<dbReference type="Proteomes" id="UP000029223">
    <property type="component" value="Unassembled WGS sequence"/>
</dbReference>
<reference evidence="2" key="1">
    <citation type="submission" date="2014-09" db="EMBL/GenBank/DDBJ databases">
        <title>Vibrio variabilis JCM 19239. (C206) whole genome shotgun sequence.</title>
        <authorList>
            <person name="Sawabe T."/>
            <person name="Meirelles P."/>
            <person name="Nakanishi M."/>
            <person name="Sayaka M."/>
            <person name="Hattori M."/>
            <person name="Ohkuma M."/>
        </authorList>
    </citation>
    <scope>NUCLEOTIDE SEQUENCE [LARGE SCALE GENOMIC DNA]</scope>
    <source>
        <strain evidence="2">JCM 19239</strain>
    </source>
</reference>
<protein>
    <submittedName>
        <fullName evidence="1">Uncharacterized protein</fullName>
    </submittedName>
</protein>
<keyword evidence="2" id="KW-1185">Reference proteome</keyword>
<accession>A0ABQ0JBA1</accession>
<evidence type="ECO:0000313" key="2">
    <source>
        <dbReference type="Proteomes" id="UP000029223"/>
    </source>
</evidence>
<reference evidence="2" key="2">
    <citation type="submission" date="2014-09" db="EMBL/GenBank/DDBJ databases">
        <authorList>
            <consortium name="NBRP consortium"/>
            <person name="Sawabe T."/>
            <person name="Meirelles P."/>
            <person name="Nakanishi M."/>
            <person name="Sayaka M."/>
            <person name="Hattori M."/>
            <person name="Ohkuma M."/>
        </authorList>
    </citation>
    <scope>NUCLEOTIDE SEQUENCE [LARGE SCALE GENOMIC DNA]</scope>
    <source>
        <strain evidence="2">JCM 19239</strain>
    </source>
</reference>
<name>A0ABQ0JBA1_9VIBR</name>
<dbReference type="EMBL" id="BBMS01000014">
    <property type="protein sequence ID" value="GAL26029.1"/>
    <property type="molecule type" value="Genomic_DNA"/>
</dbReference>
<sequence>MSATFLPGSVSLLAANHLFPDQHLTNAQLLDAIERLSGKRYAKVAARIAPF</sequence>
<organism evidence="1 2">
    <name type="scientific">Vibrio variabilis</name>
    <dbReference type="NCBI Taxonomy" id="990271"/>
    <lineage>
        <taxon>Bacteria</taxon>
        <taxon>Pseudomonadati</taxon>
        <taxon>Pseudomonadota</taxon>
        <taxon>Gammaproteobacteria</taxon>
        <taxon>Vibrionales</taxon>
        <taxon>Vibrionaceae</taxon>
        <taxon>Vibrio</taxon>
    </lineage>
</organism>
<proteinExistence type="predicted"/>